<reference evidence="2 3" key="1">
    <citation type="journal article" date="2018" name="Cell">
        <title>The Chara Genome: Secondary Complexity and Implications for Plant Terrestrialization.</title>
        <authorList>
            <person name="Nishiyama T."/>
            <person name="Sakayama H."/>
            <person name="Vries J.D."/>
            <person name="Buschmann H."/>
            <person name="Saint-Marcoux D."/>
            <person name="Ullrich K.K."/>
            <person name="Haas F.B."/>
            <person name="Vanderstraeten L."/>
            <person name="Becker D."/>
            <person name="Lang D."/>
            <person name="Vosolsobe S."/>
            <person name="Rombauts S."/>
            <person name="Wilhelmsson P.K.I."/>
            <person name="Janitza P."/>
            <person name="Kern R."/>
            <person name="Heyl A."/>
            <person name="Rumpler F."/>
            <person name="Villalobos L.I.A.C."/>
            <person name="Clay J.M."/>
            <person name="Skokan R."/>
            <person name="Toyoda A."/>
            <person name="Suzuki Y."/>
            <person name="Kagoshima H."/>
            <person name="Schijlen E."/>
            <person name="Tajeshwar N."/>
            <person name="Catarino B."/>
            <person name="Hetherington A.J."/>
            <person name="Saltykova A."/>
            <person name="Bonnot C."/>
            <person name="Breuninger H."/>
            <person name="Symeonidi A."/>
            <person name="Radhakrishnan G.V."/>
            <person name="Van Nieuwerburgh F."/>
            <person name="Deforce D."/>
            <person name="Chang C."/>
            <person name="Karol K.G."/>
            <person name="Hedrich R."/>
            <person name="Ulvskov P."/>
            <person name="Glockner G."/>
            <person name="Delwiche C.F."/>
            <person name="Petrasek J."/>
            <person name="Van de Peer Y."/>
            <person name="Friml J."/>
            <person name="Beilby M."/>
            <person name="Dolan L."/>
            <person name="Kohara Y."/>
            <person name="Sugano S."/>
            <person name="Fujiyama A."/>
            <person name="Delaux P.-M."/>
            <person name="Quint M."/>
            <person name="TheiBen G."/>
            <person name="Hagemann M."/>
            <person name="Harholt J."/>
            <person name="Dunand C."/>
            <person name="Zachgo S."/>
            <person name="Langdale J."/>
            <person name="Maumus F."/>
            <person name="Straeten D.V.D."/>
            <person name="Gould S.B."/>
            <person name="Rensing S.A."/>
        </authorList>
    </citation>
    <scope>NUCLEOTIDE SEQUENCE [LARGE SCALE GENOMIC DNA]</scope>
    <source>
        <strain evidence="2 3">S276</strain>
    </source>
</reference>
<gene>
    <name evidence="2" type="ORF">CBR_g38196</name>
</gene>
<feature type="compositionally biased region" description="Basic residues" evidence="1">
    <location>
        <begin position="618"/>
        <end position="640"/>
    </location>
</feature>
<protein>
    <submittedName>
        <fullName evidence="2">Uncharacterized protein</fullName>
    </submittedName>
</protein>
<feature type="region of interest" description="Disordered" evidence="1">
    <location>
        <begin position="1087"/>
        <end position="1118"/>
    </location>
</feature>
<feature type="region of interest" description="Disordered" evidence="1">
    <location>
        <begin position="470"/>
        <end position="501"/>
    </location>
</feature>
<accession>A0A388LPJ7</accession>
<keyword evidence="3" id="KW-1185">Reference proteome</keyword>
<dbReference type="EMBL" id="BFEA01000468">
    <property type="protein sequence ID" value="GBG84224.1"/>
    <property type="molecule type" value="Genomic_DNA"/>
</dbReference>
<dbReference type="Proteomes" id="UP000265515">
    <property type="component" value="Unassembled WGS sequence"/>
</dbReference>
<evidence type="ECO:0000313" key="2">
    <source>
        <dbReference type="EMBL" id="GBG84224.1"/>
    </source>
</evidence>
<comment type="caution">
    <text evidence="2">The sequence shown here is derived from an EMBL/GenBank/DDBJ whole genome shotgun (WGS) entry which is preliminary data.</text>
</comment>
<dbReference type="OrthoDB" id="10021186at2759"/>
<organism evidence="2 3">
    <name type="scientific">Chara braunii</name>
    <name type="common">Braun's stonewort</name>
    <dbReference type="NCBI Taxonomy" id="69332"/>
    <lineage>
        <taxon>Eukaryota</taxon>
        <taxon>Viridiplantae</taxon>
        <taxon>Streptophyta</taxon>
        <taxon>Charophyceae</taxon>
        <taxon>Charales</taxon>
        <taxon>Characeae</taxon>
        <taxon>Chara</taxon>
    </lineage>
</organism>
<feature type="compositionally biased region" description="Polar residues" evidence="1">
    <location>
        <begin position="487"/>
        <end position="501"/>
    </location>
</feature>
<proteinExistence type="predicted"/>
<sequence>MDDFEDDPWTTVAPYMNRHLDEWNENDWKAMERSCPWASHYKFANMLEFGSLIALPAGVLHRKTLDDKGKPVRFRTIFRRRLHCEYITSSPRTWGSSQKQELVDCGRHCSFLEHYPPRCPGTSPQALSYCCVRLTDDGCPFARVLCVASSSKSGKLVDAVVLVSHNEMVLRGSRFKAVMSRPDVDGRSDLVRAGQVPFSDMDLTVECETLLSKIHTVHPFRDCVANIAPSSAHYTYGVGEGRPSVMDDAPSSCKPDEGRSADRPPTWPARGNATPVSPHAGQHGLLGVSPYGSPNDMRSTKRPHVQSLSPAVVVTPGVAVVHSSLPPLLSSPARPSYTPIHPLSDFDALCFSMLSPPLQPRRLQFLSFAAQPFPPPLVVGRDGLDFIPLEGCSQSSATVFGSGGSTLRDRCRRSAEPRVSHSFAASSHGQGGVLDDVRRASVGDTHDRSSARRSLVSRFDGDDIVCGSGDGPGRCHPTAQNLGAGPSEQSGESLGQFGSQSTSSTKYSRLFLTSACKERLRLLQSAMKEVSEKSGVMSNVIDRLLHWSLPAIRLEFGDGVPSRIERTLPADSRAEVFRLGAGGDDSTADAKDDGEREGAGSGGGNGGSFCGSDDSLPHSRHGSQRGRRSRGRPLSRGRSRSHFNHVRPLYWDDSKDGALQSGPCHDRSAYVLESTGKARKRLMSSRLQRQLFHATVRTGMTYTVLNDFCIALGVAPVHKPTFYSCMRGEPNLERLGIEWQKDCHHKVKDIRKALRKSVTLKVPKKSNNPHKCVSESQFMQFTKKELLDALTDRFGPGCLTAKEERLKKSDFVAVVISKMYPYDTMTNNQSLLMDADGVTEFHMHEVGHWFLLASQLCRDEGGDFVTLHNDIMMISNHWAGDHFRCVADRELLCSKAGGPSRLPLYTHGDPACDIIHQTLGRHCSTTICSYYTEFRHTSTVETFQGTIIIYVKKALHFEKSYEPRLAIAVIRWNSHAWQDPLEYRVRRPSGTSIRPRPSHYRHNRPPTDSWMDRLSTFIFGSQGVSDWARRLLEYDDCDVSGEVGSSTPPLPPVFFCRGEDTIGRDGDDVDSGADPDVVGDDGVFIIGDEDQLPRPANPMSDRSCDSLSDADDVELFDD</sequence>
<feature type="compositionally biased region" description="Basic and acidic residues" evidence="1">
    <location>
        <begin position="588"/>
        <end position="598"/>
    </location>
</feature>
<evidence type="ECO:0000256" key="1">
    <source>
        <dbReference type="SAM" id="MobiDB-lite"/>
    </source>
</evidence>
<feature type="compositionally biased region" description="Gly residues" evidence="1">
    <location>
        <begin position="599"/>
        <end position="609"/>
    </location>
</feature>
<feature type="region of interest" description="Disordered" evidence="1">
    <location>
        <begin position="243"/>
        <end position="281"/>
    </location>
</feature>
<dbReference type="Gramene" id="GBG84224">
    <property type="protein sequence ID" value="GBG84224"/>
    <property type="gene ID" value="CBR_g38196"/>
</dbReference>
<dbReference type="AlphaFoldDB" id="A0A388LPJ7"/>
<evidence type="ECO:0000313" key="3">
    <source>
        <dbReference type="Proteomes" id="UP000265515"/>
    </source>
</evidence>
<name>A0A388LPJ7_CHABU</name>
<feature type="region of interest" description="Disordered" evidence="1">
    <location>
        <begin position="575"/>
        <end position="640"/>
    </location>
</feature>
<feature type="compositionally biased region" description="Acidic residues" evidence="1">
    <location>
        <begin position="1108"/>
        <end position="1118"/>
    </location>
</feature>